<dbReference type="SUPFAM" id="SSF81383">
    <property type="entry name" value="F-box domain"/>
    <property type="match status" value="1"/>
</dbReference>
<dbReference type="InterPro" id="IPR036047">
    <property type="entry name" value="F-box-like_dom_sf"/>
</dbReference>
<dbReference type="PANTHER" id="PTHR32133:SF362">
    <property type="entry name" value="F-BOX DOMAIN-CONTAINING PROTEIN"/>
    <property type="match status" value="1"/>
</dbReference>
<evidence type="ECO:0000313" key="3">
    <source>
        <dbReference type="EMBL" id="CAL5077325.1"/>
    </source>
</evidence>
<proteinExistence type="predicted"/>
<evidence type="ECO:0000313" key="4">
    <source>
        <dbReference type="Proteomes" id="UP001497457"/>
    </source>
</evidence>
<accession>A0ABC9FL73</accession>
<dbReference type="Pfam" id="PF12937">
    <property type="entry name" value="F-box-like"/>
    <property type="match status" value="1"/>
</dbReference>
<feature type="domain" description="F-box" evidence="2">
    <location>
        <begin position="15"/>
        <end position="56"/>
    </location>
</feature>
<dbReference type="PANTHER" id="PTHR32133">
    <property type="entry name" value="OS07G0120400 PROTEIN"/>
    <property type="match status" value="1"/>
</dbReference>
<dbReference type="CDD" id="cd09917">
    <property type="entry name" value="F-box_SF"/>
    <property type="match status" value="1"/>
</dbReference>
<dbReference type="InterPro" id="IPR001810">
    <property type="entry name" value="F-box_dom"/>
</dbReference>
<dbReference type="AlphaFoldDB" id="A0ABC9FL73"/>
<reference evidence="3" key="1">
    <citation type="submission" date="2024-10" db="EMBL/GenBank/DDBJ databases">
        <authorList>
            <person name="Ryan C."/>
        </authorList>
    </citation>
    <scope>NUCLEOTIDE SEQUENCE [LARGE SCALE GENOMIC DNA]</scope>
</reference>
<feature type="region of interest" description="Disordered" evidence="1">
    <location>
        <begin position="80"/>
        <end position="99"/>
    </location>
</feature>
<name>A0ABC9FL73_9POAL</name>
<gene>
    <name evidence="3" type="ORF">URODEC1_LOCUS106598</name>
</gene>
<organism evidence="3 4">
    <name type="scientific">Urochloa decumbens</name>
    <dbReference type="NCBI Taxonomy" id="240449"/>
    <lineage>
        <taxon>Eukaryota</taxon>
        <taxon>Viridiplantae</taxon>
        <taxon>Streptophyta</taxon>
        <taxon>Embryophyta</taxon>
        <taxon>Tracheophyta</taxon>
        <taxon>Spermatophyta</taxon>
        <taxon>Magnoliopsida</taxon>
        <taxon>Liliopsida</taxon>
        <taxon>Poales</taxon>
        <taxon>Poaceae</taxon>
        <taxon>PACMAD clade</taxon>
        <taxon>Panicoideae</taxon>
        <taxon>Panicodae</taxon>
        <taxon>Paniceae</taxon>
        <taxon>Melinidinae</taxon>
        <taxon>Urochloa</taxon>
    </lineage>
</organism>
<dbReference type="EMBL" id="OZ075116">
    <property type="protein sequence ID" value="CAL5077325.1"/>
    <property type="molecule type" value="Genomic_DNA"/>
</dbReference>
<sequence length="391" mass="43291">MPPPPPSRHVPALMDELLEEIFIRLPLDDPAFLFRAALVCKSWHRLISGATLRRRLLEFHGSPPPLRGFFCRVGSEPASRFVPASSPSSSSLRRLPSGDDVTPRWRPLGSLHGCVLIEDEDAPGLCDMHINLALWNPIGGEVRRLPRPPVFTYQWNAALLCAAPGCDHLDCGYGGEHLQVVLAGKRPLDGVTSACVYSSEQRAWSKPVSARFNGVQVKVGSSARAIAGNALYLLCDMTANIIEYDLSKQELLLIRTPRIPGHVMWENWHRVVLMTTEGGGLGFAMTQESKVFMWLREAAGLDTKEVGWVQQRVIELDKTMIPAWNHSVPFKKPYVNAVAEHVGVILIDTCDRLFSIDLKSGLLTKLLVSNYVIRDIVPYVSFCTPGISPVS</sequence>
<protein>
    <recommendedName>
        <fullName evidence="2">F-box domain-containing protein</fullName>
    </recommendedName>
</protein>
<keyword evidence="4" id="KW-1185">Reference proteome</keyword>
<evidence type="ECO:0000256" key="1">
    <source>
        <dbReference type="SAM" id="MobiDB-lite"/>
    </source>
</evidence>
<feature type="compositionally biased region" description="Low complexity" evidence="1">
    <location>
        <begin position="85"/>
        <end position="95"/>
    </location>
</feature>
<evidence type="ECO:0000259" key="2">
    <source>
        <dbReference type="Pfam" id="PF12937"/>
    </source>
</evidence>
<dbReference type="Proteomes" id="UP001497457">
    <property type="component" value="Chromosome 6rd"/>
</dbReference>
<dbReference type="Gene3D" id="1.20.1280.50">
    <property type="match status" value="1"/>
</dbReference>